<accession>A3HU08</accession>
<protein>
    <submittedName>
        <fullName evidence="2">Methyltransferase</fullName>
    </submittedName>
</protein>
<dbReference type="SUPFAM" id="SSF53335">
    <property type="entry name" value="S-adenosyl-L-methionine-dependent methyltransferases"/>
    <property type="match status" value="1"/>
</dbReference>
<organism evidence="2 3">
    <name type="scientific">Algoriphagus machipongonensis</name>
    <dbReference type="NCBI Taxonomy" id="388413"/>
    <lineage>
        <taxon>Bacteria</taxon>
        <taxon>Pseudomonadati</taxon>
        <taxon>Bacteroidota</taxon>
        <taxon>Cytophagia</taxon>
        <taxon>Cytophagales</taxon>
        <taxon>Cyclobacteriaceae</taxon>
        <taxon>Algoriphagus</taxon>
    </lineage>
</organism>
<evidence type="ECO:0000313" key="3">
    <source>
        <dbReference type="Proteomes" id="UP000003919"/>
    </source>
</evidence>
<proteinExistence type="predicted"/>
<dbReference type="Pfam" id="PF08241">
    <property type="entry name" value="Methyltransf_11"/>
    <property type="match status" value="1"/>
</dbReference>
<dbReference type="eggNOG" id="COG2226">
    <property type="taxonomic scope" value="Bacteria"/>
</dbReference>
<keyword evidence="2" id="KW-0808">Transferase</keyword>
<dbReference type="Gene3D" id="3.40.50.150">
    <property type="entry name" value="Vaccinia Virus protein VP39"/>
    <property type="match status" value="1"/>
</dbReference>
<dbReference type="GO" id="GO:0032259">
    <property type="term" value="P:methylation"/>
    <property type="evidence" value="ECO:0007669"/>
    <property type="project" value="UniProtKB-KW"/>
</dbReference>
<gene>
    <name evidence="2" type="ORF">ALPR1_00275</name>
</gene>
<evidence type="ECO:0000313" key="2">
    <source>
        <dbReference type="EMBL" id="EAZ81630.1"/>
    </source>
</evidence>
<dbReference type="RefSeq" id="WP_008197580.1">
    <property type="nucleotide sequence ID" value="NZ_CM001023.1"/>
</dbReference>
<dbReference type="STRING" id="388413.ALPR1_00275"/>
<sequence>MSFITELFAASDNPNSLGAKLRNKRQKAFEKLFFSTFPDKKPIKILDLGGTAYFWKNSFLLDLPYVEITLLNLTKEEENLPKIKSVCGDATNMPEYQDQSFDLIFSNSVIEHLYNWENQVKMAEEIKRVGKKYFIQTPNKYFPIEAHYAIPFAQFAPKSLIFKTLTKTKLSRLKKWDEADAKQYLEEIVLLSEGDMRKLFEGASIYKEKMFGLTKSLTAHNLG</sequence>
<dbReference type="OrthoDB" id="7260171at2"/>
<feature type="domain" description="Methyltransferase type 11" evidence="1">
    <location>
        <begin position="65"/>
        <end position="131"/>
    </location>
</feature>
<dbReference type="CDD" id="cd02440">
    <property type="entry name" value="AdoMet_MTases"/>
    <property type="match status" value="1"/>
</dbReference>
<name>A3HU08_9BACT</name>
<keyword evidence="3" id="KW-1185">Reference proteome</keyword>
<dbReference type="EMBL" id="AAXU02000001">
    <property type="protein sequence ID" value="EAZ81630.1"/>
    <property type="molecule type" value="Genomic_DNA"/>
</dbReference>
<dbReference type="InterPro" id="IPR013216">
    <property type="entry name" value="Methyltransf_11"/>
</dbReference>
<comment type="caution">
    <text evidence="2">The sequence shown here is derived from an EMBL/GenBank/DDBJ whole genome shotgun (WGS) entry which is preliminary data.</text>
</comment>
<evidence type="ECO:0000259" key="1">
    <source>
        <dbReference type="Pfam" id="PF08241"/>
    </source>
</evidence>
<dbReference type="Proteomes" id="UP000003919">
    <property type="component" value="Chromosome"/>
</dbReference>
<dbReference type="HOGENOM" id="CLU_082091_0_0_10"/>
<dbReference type="GO" id="GO:0008757">
    <property type="term" value="F:S-adenosylmethionine-dependent methyltransferase activity"/>
    <property type="evidence" value="ECO:0007669"/>
    <property type="project" value="InterPro"/>
</dbReference>
<keyword evidence="2" id="KW-0489">Methyltransferase</keyword>
<dbReference type="AlphaFoldDB" id="A3HU08"/>
<dbReference type="EMBL" id="CM001023">
    <property type="protein sequence ID" value="EAZ81630.1"/>
    <property type="molecule type" value="Genomic_DNA"/>
</dbReference>
<reference evidence="2 3" key="1">
    <citation type="journal article" date="2011" name="J. Bacteriol.">
        <title>Complete genome sequence of Algoriphagus sp. PR1, bacterial prey of a colony-forming choanoflagellate.</title>
        <authorList>
            <person name="Alegado R.A."/>
            <person name="Ferriera S."/>
            <person name="Nusbaum C."/>
            <person name="Young S.K."/>
            <person name="Zeng Q."/>
            <person name="Imamovic A."/>
            <person name="Fairclough S.R."/>
            <person name="King N."/>
        </authorList>
    </citation>
    <scope>NUCLEOTIDE SEQUENCE [LARGE SCALE GENOMIC DNA]</scope>
    <source>
        <strain evidence="2 3">PR1</strain>
    </source>
</reference>
<dbReference type="InterPro" id="IPR029063">
    <property type="entry name" value="SAM-dependent_MTases_sf"/>
</dbReference>